<evidence type="ECO:0000256" key="1">
    <source>
        <dbReference type="ARBA" id="ARBA00004123"/>
    </source>
</evidence>
<evidence type="ECO:0000313" key="6">
    <source>
        <dbReference type="EMBL" id="KEF56700.1"/>
    </source>
</evidence>
<dbReference type="GO" id="GO:0000981">
    <property type="term" value="F:DNA-binding transcription factor activity, RNA polymerase II-specific"/>
    <property type="evidence" value="ECO:0007669"/>
    <property type="project" value="TreeGrafter"/>
</dbReference>
<evidence type="ECO:0008006" key="8">
    <source>
        <dbReference type="Google" id="ProtNLM"/>
    </source>
</evidence>
<evidence type="ECO:0000256" key="3">
    <source>
        <dbReference type="ARBA" id="ARBA00023125"/>
    </source>
</evidence>
<sequence length="450" mass="50537">MSNSHGYEELATLDEQACTRFLKRYQEISEAAPFAFRLRSINVSQLLDESPLLLLSIIVTASSSNHKVQRQADRAFLHAFADRVIFNGEKRMEIFQSLLTYLNWYHQRFDSQKQQFYQFMQLANGMAADLFLPRLFACDTAALVKTPQITDRARVFLQCYYLNVGGNALGFDRPETMQCPQSLLGAAHVLATAREFPFDEDAPVILELMVIASQHQKWMRSSKDDARCFGGLQNLRDSLCGWRAKGMSSSTQDMLAPTYHFVTAYTFLKSKALRQPGSLAIEIGLEACQAVLTQILAQGSSHLVELCIVEWAHLITTLFILPWLEISATLIQSTRSVSAHTPSTIGFISAFRAQLLDLKIQSEQEKILQAETLVGWLETILTAVETRATALSGKFSNSANEEETAFELVNSFLNKEIGGLSQPPEAVDQVGSCNSKEDSWLDFMSDWLDW</sequence>
<dbReference type="GO" id="GO:0000976">
    <property type="term" value="F:transcription cis-regulatory region binding"/>
    <property type="evidence" value="ECO:0007669"/>
    <property type="project" value="TreeGrafter"/>
</dbReference>
<comment type="caution">
    <text evidence="6">The sequence shown here is derived from an EMBL/GenBank/DDBJ whole genome shotgun (WGS) entry which is preliminary data.</text>
</comment>
<comment type="subcellular location">
    <subcellularLocation>
        <location evidence="1">Nucleus</location>
    </subcellularLocation>
</comment>
<accession>A0A072PMF6</accession>
<dbReference type="HOGENOM" id="CLU_029460_0_0_1"/>
<dbReference type="Proteomes" id="UP000027920">
    <property type="component" value="Unassembled WGS sequence"/>
</dbReference>
<dbReference type="AlphaFoldDB" id="A0A072PMF6"/>
<reference evidence="6 7" key="1">
    <citation type="submission" date="2013-03" db="EMBL/GenBank/DDBJ databases">
        <title>The Genome Sequence of Exophiala aquamarina CBS 119918.</title>
        <authorList>
            <consortium name="The Broad Institute Genomics Platform"/>
            <person name="Cuomo C."/>
            <person name="de Hoog S."/>
            <person name="Gorbushina A."/>
            <person name="Walker B."/>
            <person name="Young S.K."/>
            <person name="Zeng Q."/>
            <person name="Gargeya S."/>
            <person name="Fitzgerald M."/>
            <person name="Haas B."/>
            <person name="Abouelleil A."/>
            <person name="Allen A.W."/>
            <person name="Alvarado L."/>
            <person name="Arachchi H.M."/>
            <person name="Berlin A.M."/>
            <person name="Chapman S.B."/>
            <person name="Gainer-Dewar J."/>
            <person name="Goldberg J."/>
            <person name="Griggs A."/>
            <person name="Gujja S."/>
            <person name="Hansen M."/>
            <person name="Howarth C."/>
            <person name="Imamovic A."/>
            <person name="Ireland A."/>
            <person name="Larimer J."/>
            <person name="McCowan C."/>
            <person name="Murphy C."/>
            <person name="Pearson M."/>
            <person name="Poon T.W."/>
            <person name="Priest M."/>
            <person name="Roberts A."/>
            <person name="Saif S."/>
            <person name="Shea T."/>
            <person name="Sisk P."/>
            <person name="Sykes S."/>
            <person name="Wortman J."/>
            <person name="Nusbaum C."/>
            <person name="Birren B."/>
        </authorList>
    </citation>
    <scope>NUCLEOTIDE SEQUENCE [LARGE SCALE GENOMIC DNA]</scope>
    <source>
        <strain evidence="6 7">CBS 119918</strain>
    </source>
</reference>
<dbReference type="EMBL" id="AMGV01000005">
    <property type="protein sequence ID" value="KEF56700.1"/>
    <property type="molecule type" value="Genomic_DNA"/>
</dbReference>
<organism evidence="6 7">
    <name type="scientific">Exophiala aquamarina CBS 119918</name>
    <dbReference type="NCBI Taxonomy" id="1182545"/>
    <lineage>
        <taxon>Eukaryota</taxon>
        <taxon>Fungi</taxon>
        <taxon>Dikarya</taxon>
        <taxon>Ascomycota</taxon>
        <taxon>Pezizomycotina</taxon>
        <taxon>Eurotiomycetes</taxon>
        <taxon>Chaetothyriomycetidae</taxon>
        <taxon>Chaetothyriales</taxon>
        <taxon>Herpotrichiellaceae</taxon>
        <taxon>Exophiala</taxon>
    </lineage>
</organism>
<evidence type="ECO:0000256" key="4">
    <source>
        <dbReference type="ARBA" id="ARBA00023163"/>
    </source>
</evidence>
<evidence type="ECO:0000256" key="5">
    <source>
        <dbReference type="ARBA" id="ARBA00023242"/>
    </source>
</evidence>
<dbReference type="GeneID" id="25281804"/>
<dbReference type="STRING" id="1182545.A0A072PMF6"/>
<keyword evidence="2" id="KW-0805">Transcription regulation</keyword>
<keyword evidence="3" id="KW-0238">DNA-binding</keyword>
<keyword evidence="7" id="KW-1185">Reference proteome</keyword>
<evidence type="ECO:0000256" key="2">
    <source>
        <dbReference type="ARBA" id="ARBA00023015"/>
    </source>
</evidence>
<dbReference type="OrthoDB" id="5424793at2759"/>
<dbReference type="PANTHER" id="PTHR31845:SF10">
    <property type="entry name" value="ZN(II)2CYS6 TRANSCRIPTION FACTOR (EUROFUNG)"/>
    <property type="match status" value="1"/>
</dbReference>
<dbReference type="RefSeq" id="XP_013259290.1">
    <property type="nucleotide sequence ID" value="XM_013403836.1"/>
</dbReference>
<dbReference type="PANTHER" id="PTHR31845">
    <property type="entry name" value="FINGER DOMAIN PROTEIN, PUTATIVE-RELATED"/>
    <property type="match status" value="1"/>
</dbReference>
<gene>
    <name evidence="6" type="ORF">A1O9_06889</name>
</gene>
<protein>
    <recommendedName>
        <fullName evidence="8">Transcription factor domain-containing protein</fullName>
    </recommendedName>
</protein>
<name>A0A072PMF6_9EURO</name>
<keyword evidence="4" id="KW-0804">Transcription</keyword>
<evidence type="ECO:0000313" key="7">
    <source>
        <dbReference type="Proteomes" id="UP000027920"/>
    </source>
</evidence>
<proteinExistence type="predicted"/>
<dbReference type="InterPro" id="IPR051089">
    <property type="entry name" value="prtT"/>
</dbReference>
<dbReference type="VEuPathDB" id="FungiDB:A1O9_06889"/>
<dbReference type="GO" id="GO:0005634">
    <property type="term" value="C:nucleus"/>
    <property type="evidence" value="ECO:0007669"/>
    <property type="project" value="UniProtKB-SubCell"/>
</dbReference>
<keyword evidence="5" id="KW-0539">Nucleus</keyword>